<accession>A0A0V1FW43</accession>
<gene>
    <name evidence="1" type="primary">HDHD1</name>
    <name evidence="1" type="ORF">T4D_4547</name>
</gene>
<dbReference type="InterPro" id="IPR041492">
    <property type="entry name" value="HAD_2"/>
</dbReference>
<dbReference type="OrthoDB" id="40579at2759"/>
<organism evidence="1 2">
    <name type="scientific">Trichinella pseudospiralis</name>
    <name type="common">Parasitic roundworm</name>
    <dbReference type="NCBI Taxonomy" id="6337"/>
    <lineage>
        <taxon>Eukaryota</taxon>
        <taxon>Metazoa</taxon>
        <taxon>Ecdysozoa</taxon>
        <taxon>Nematoda</taxon>
        <taxon>Enoplea</taxon>
        <taxon>Dorylaimia</taxon>
        <taxon>Trichinellida</taxon>
        <taxon>Trichinellidae</taxon>
        <taxon>Trichinella</taxon>
    </lineage>
</organism>
<dbReference type="Gene3D" id="1.10.150.240">
    <property type="entry name" value="Putative phosphatase, domain 2"/>
    <property type="match status" value="1"/>
</dbReference>
<dbReference type="Pfam" id="PF13419">
    <property type="entry name" value="HAD_2"/>
    <property type="match status" value="1"/>
</dbReference>
<reference evidence="1 2" key="1">
    <citation type="submission" date="2015-01" db="EMBL/GenBank/DDBJ databases">
        <title>Evolution of Trichinella species and genotypes.</title>
        <authorList>
            <person name="Korhonen P.K."/>
            <person name="Edoardo P."/>
            <person name="Giuseppe L.R."/>
            <person name="Gasser R.B."/>
        </authorList>
    </citation>
    <scope>NUCLEOTIDE SEQUENCE [LARGE SCALE GENOMIC DNA]</scope>
    <source>
        <strain evidence="1">ISS470</strain>
    </source>
</reference>
<sequence length="236" mass="26615">MIANEKFLQPVTHVIFDLDGLLLDTETVHGECINEVMGRFGKQLTCDLAVQIRGRPQKEGFQLLVEKANLPISADELIQLTDEKERKRFPESKLMPGAERLVKHLHQHSIPMAVCTSEKGEYYKLKISKYPELFKLMHHATCIPEEKEISRGKPHPDGYLFCATRFNPPIPNANQVLVFEDSVSGALSGIAAGMQVVLVPDESLDKSKYPNVTCAIKSLFDFKPEWFHLPPFDDGI</sequence>
<dbReference type="AlphaFoldDB" id="A0A0V1FW43"/>
<dbReference type="InterPro" id="IPR023198">
    <property type="entry name" value="PGP-like_dom2"/>
</dbReference>
<evidence type="ECO:0000313" key="2">
    <source>
        <dbReference type="Proteomes" id="UP000054995"/>
    </source>
</evidence>
<name>A0A0V1FW43_TRIPS</name>
<dbReference type="EMBL" id="JYDT01000024">
    <property type="protein sequence ID" value="KRY90194.1"/>
    <property type="molecule type" value="Genomic_DNA"/>
</dbReference>
<dbReference type="SFLD" id="SFLDS00003">
    <property type="entry name" value="Haloacid_Dehalogenase"/>
    <property type="match status" value="1"/>
</dbReference>
<dbReference type="Gene3D" id="3.40.50.1000">
    <property type="entry name" value="HAD superfamily/HAD-like"/>
    <property type="match status" value="1"/>
</dbReference>
<comment type="caution">
    <text evidence="1">The sequence shown here is derived from an EMBL/GenBank/DDBJ whole genome shotgun (WGS) entry which is preliminary data.</text>
</comment>
<dbReference type="FunFam" id="3.40.50.1000:FF:000055">
    <property type="entry name" value="Haloacid dehalogenase-like hydrolase family protein"/>
    <property type="match status" value="1"/>
</dbReference>
<keyword evidence="2" id="KW-1185">Reference proteome</keyword>
<dbReference type="GO" id="GO:0016791">
    <property type="term" value="F:phosphatase activity"/>
    <property type="evidence" value="ECO:0007669"/>
    <property type="project" value="TreeGrafter"/>
</dbReference>
<dbReference type="Proteomes" id="UP000054995">
    <property type="component" value="Unassembled WGS sequence"/>
</dbReference>
<dbReference type="InterPro" id="IPR036412">
    <property type="entry name" value="HAD-like_sf"/>
</dbReference>
<dbReference type="SFLD" id="SFLDG01129">
    <property type="entry name" value="C1.5:_HAD__Beta-PGM__Phosphata"/>
    <property type="match status" value="1"/>
</dbReference>
<dbReference type="SUPFAM" id="SSF56784">
    <property type="entry name" value="HAD-like"/>
    <property type="match status" value="1"/>
</dbReference>
<dbReference type="PANTHER" id="PTHR18901:SF38">
    <property type="entry name" value="PSEUDOURIDINE-5'-PHOSPHATASE"/>
    <property type="match status" value="1"/>
</dbReference>
<dbReference type="PANTHER" id="PTHR18901">
    <property type="entry name" value="2-DEOXYGLUCOSE-6-PHOSPHATE PHOSPHATASE 2"/>
    <property type="match status" value="1"/>
</dbReference>
<evidence type="ECO:0000313" key="1">
    <source>
        <dbReference type="EMBL" id="KRY90194.1"/>
    </source>
</evidence>
<protein>
    <submittedName>
        <fullName evidence="1">Pseudouridine-5'-monophosphatase</fullName>
    </submittedName>
</protein>
<dbReference type="InterPro" id="IPR023214">
    <property type="entry name" value="HAD_sf"/>
</dbReference>
<proteinExistence type="predicted"/>